<evidence type="ECO:0000259" key="2">
    <source>
        <dbReference type="Pfam" id="PF02120"/>
    </source>
</evidence>
<feature type="compositionally biased region" description="Polar residues" evidence="1">
    <location>
        <begin position="433"/>
        <end position="447"/>
    </location>
</feature>
<keyword evidence="4" id="KW-1185">Reference proteome</keyword>
<dbReference type="EMBL" id="FMVJ01000002">
    <property type="protein sequence ID" value="SCY06018.1"/>
    <property type="molecule type" value="Genomic_DNA"/>
</dbReference>
<feature type="compositionally biased region" description="Polar residues" evidence="1">
    <location>
        <begin position="389"/>
        <end position="403"/>
    </location>
</feature>
<dbReference type="STRING" id="549386.SAMN02927923_00674"/>
<sequence length="447" mass="47140">MNPFDILARNLPRPADPQSLRESAAASENAGSNAASENADSFNSLLKGLSEQLPASEAPVLGANDLESLEMLPTESASDRAAASISNAVSILLQGIMPNPTPQGASVQSASGNGHDGRAPSQLLLETMLPSDGISEVTNLAPAPRMTVSVGHQETHFKPIIESLDAKLATSTQGSVELSLENEAGDDVLNPPSALTAAERQGVPRDSRPHPAYPVASLGAGEPKPEVPANLAQDYEQAGSPLSEENEVRVEPAQQTAKQDAGTDLPSENLHRIAGAIKAEAQSIADKGSLHQPRGGEAPQTISVKATESALRVLNLQLHPAHLGAVTIKMRLAGESLEMELHVEREETAQLLKTDSEKLASLLRGSGYRPDTISIHVTEAVVQDRTIASRSQTDMQMQGQSFQDGGASHGERFRNQDNPYASGKSEQKEHANDQTALGSRSAGSVYL</sequence>
<evidence type="ECO:0000313" key="4">
    <source>
        <dbReference type="Proteomes" id="UP000199569"/>
    </source>
</evidence>
<name>A0A1G5CUU1_9HYPH</name>
<feature type="domain" description="Flagellar hook-length control protein-like C-terminal" evidence="2">
    <location>
        <begin position="314"/>
        <end position="378"/>
    </location>
</feature>
<dbReference type="InterPro" id="IPR021136">
    <property type="entry name" value="Flagellar_hook_control-like_C"/>
</dbReference>
<dbReference type="Gene3D" id="3.30.750.140">
    <property type="match status" value="1"/>
</dbReference>
<organism evidence="3 4">
    <name type="scientific">Microvirga guangxiensis</name>
    <dbReference type="NCBI Taxonomy" id="549386"/>
    <lineage>
        <taxon>Bacteria</taxon>
        <taxon>Pseudomonadati</taxon>
        <taxon>Pseudomonadota</taxon>
        <taxon>Alphaproteobacteria</taxon>
        <taxon>Hyphomicrobiales</taxon>
        <taxon>Methylobacteriaceae</taxon>
        <taxon>Microvirga</taxon>
    </lineage>
</organism>
<gene>
    <name evidence="3" type="ORF">SAMN02927923_00674</name>
</gene>
<dbReference type="RefSeq" id="WP_091129792.1">
    <property type="nucleotide sequence ID" value="NZ_FMVJ01000002.1"/>
</dbReference>
<dbReference type="CDD" id="cd17470">
    <property type="entry name" value="T3SS_Flik_C"/>
    <property type="match status" value="1"/>
</dbReference>
<reference evidence="3 4" key="1">
    <citation type="submission" date="2016-10" db="EMBL/GenBank/DDBJ databases">
        <authorList>
            <person name="de Groot N.N."/>
        </authorList>
    </citation>
    <scope>NUCLEOTIDE SEQUENCE [LARGE SCALE GENOMIC DNA]</scope>
    <source>
        <strain evidence="3 4">CGMCC 1.7666</strain>
    </source>
</reference>
<dbReference type="Pfam" id="PF02120">
    <property type="entry name" value="Flg_hook"/>
    <property type="match status" value="1"/>
</dbReference>
<dbReference type="InterPro" id="IPR038610">
    <property type="entry name" value="FliK-like_C_sf"/>
</dbReference>
<dbReference type="Proteomes" id="UP000199569">
    <property type="component" value="Unassembled WGS sequence"/>
</dbReference>
<evidence type="ECO:0000313" key="3">
    <source>
        <dbReference type="EMBL" id="SCY06018.1"/>
    </source>
</evidence>
<protein>
    <submittedName>
        <fullName evidence="3">Hook-length control protein FliK</fullName>
    </submittedName>
</protein>
<proteinExistence type="predicted"/>
<feature type="region of interest" description="Disordered" evidence="1">
    <location>
        <begin position="197"/>
        <end position="266"/>
    </location>
</feature>
<feature type="region of interest" description="Disordered" evidence="1">
    <location>
        <begin position="100"/>
        <end position="120"/>
    </location>
</feature>
<feature type="compositionally biased region" description="Low complexity" evidence="1">
    <location>
        <begin position="22"/>
        <end position="39"/>
    </location>
</feature>
<accession>A0A1G5CUU1</accession>
<evidence type="ECO:0000256" key="1">
    <source>
        <dbReference type="SAM" id="MobiDB-lite"/>
    </source>
</evidence>
<feature type="compositionally biased region" description="Polar residues" evidence="1">
    <location>
        <begin position="102"/>
        <end position="112"/>
    </location>
</feature>
<feature type="region of interest" description="Disordered" evidence="1">
    <location>
        <begin position="389"/>
        <end position="447"/>
    </location>
</feature>
<dbReference type="OrthoDB" id="7676733at2"/>
<feature type="region of interest" description="Disordered" evidence="1">
    <location>
        <begin position="1"/>
        <end position="39"/>
    </location>
</feature>
<dbReference type="AlphaFoldDB" id="A0A1G5CUU1"/>